<evidence type="ECO:0000313" key="1">
    <source>
        <dbReference type="EMBL" id="GBG09344.1"/>
    </source>
</evidence>
<protein>
    <submittedName>
        <fullName evidence="1">Uncharacterized protein</fullName>
    </submittedName>
</protein>
<name>A0A2R5F104_9BACL</name>
<organism evidence="1 2">
    <name type="scientific">Paenibacillus agaridevorans</name>
    <dbReference type="NCBI Taxonomy" id="171404"/>
    <lineage>
        <taxon>Bacteria</taxon>
        <taxon>Bacillati</taxon>
        <taxon>Bacillota</taxon>
        <taxon>Bacilli</taxon>
        <taxon>Bacillales</taxon>
        <taxon>Paenibacillaceae</taxon>
        <taxon>Paenibacillus</taxon>
    </lineage>
</organism>
<dbReference type="Proteomes" id="UP000245202">
    <property type="component" value="Unassembled WGS sequence"/>
</dbReference>
<keyword evidence="2" id="KW-1185">Reference proteome</keyword>
<gene>
    <name evidence="1" type="ORF">PAT3040_03988</name>
</gene>
<dbReference type="AlphaFoldDB" id="A0A2R5F104"/>
<reference evidence="1 2" key="1">
    <citation type="submission" date="2017-08" db="EMBL/GenBank/DDBJ databases">
        <title>Substantial Increase in Enzyme Production by Combined Drug-Resistance Mutations in Paenibacillus agaridevorans.</title>
        <authorList>
            <person name="Tanaka Y."/>
            <person name="Funane K."/>
            <person name="Hosaka T."/>
            <person name="Shiwa Y."/>
            <person name="Fujita N."/>
            <person name="Miyazaki T."/>
            <person name="Yoshikawa H."/>
            <person name="Murakami K."/>
            <person name="Kasahara K."/>
            <person name="Inaoka T."/>
            <person name="Hiraga Y."/>
            <person name="Ochi K."/>
        </authorList>
    </citation>
    <scope>NUCLEOTIDE SEQUENCE [LARGE SCALE GENOMIC DNA]</scope>
    <source>
        <strain evidence="1 2">T-3040</strain>
    </source>
</reference>
<dbReference type="EMBL" id="BDQX01000225">
    <property type="protein sequence ID" value="GBG09344.1"/>
    <property type="molecule type" value="Genomic_DNA"/>
</dbReference>
<proteinExistence type="predicted"/>
<sequence>MLLATSHTKLTIQQPIKMSYRFLQALFATEQQYEARTKYRIRNNGAARLAHHLTKADLQLALTLQKIVDVQGQISYTNRHLIYQQLVFLWERAISKDQFYAAFEKFIFNGLLVVSKDSPDTIKVQLASYLEPSGELGRFVLLPELIMSRAFAELPLTHQKLYLYACGQQGDQRGKELQLNLDNGLYDMLHRQETGLIRTVLQELSTTPLEDGQPLFSVGRIERNKYGRPKAVFQVNAKLLPVYVAGQHYRVSVPMKKGIGRLIRRFEGYFNAAGCEDLSWYNREFLGDLAALLRGKSEAYIHYVMQRVTQLGQSAMMKPVDLLNTIKAELCSRAAGIRLAIAERTGILGYLERGAQSRFGEAFRNMPLRTFRTLCKRLLPELTLLYSRSAAFGPNSYRKPGLATEELEAMMDLSTFRFIAFQRKRDPEAFIQLVQDCYWLWHSKRLPQSELNTWLATKLDDLPCWRPVPDPPADFDLISYMQTACKTSPF</sequence>
<accession>A0A2R5F104</accession>
<comment type="caution">
    <text evidence="1">The sequence shown here is derived from an EMBL/GenBank/DDBJ whole genome shotgun (WGS) entry which is preliminary data.</text>
</comment>
<dbReference type="RefSeq" id="WP_108994098.1">
    <property type="nucleotide sequence ID" value="NZ_BDQX01000225.1"/>
</dbReference>
<evidence type="ECO:0000313" key="2">
    <source>
        <dbReference type="Proteomes" id="UP000245202"/>
    </source>
</evidence>